<protein>
    <submittedName>
        <fullName evidence="2">Uncharacterized protein</fullName>
    </submittedName>
</protein>
<feature type="region of interest" description="Disordered" evidence="1">
    <location>
        <begin position="258"/>
        <end position="291"/>
    </location>
</feature>
<evidence type="ECO:0000313" key="2">
    <source>
        <dbReference type="EMBL" id="OHT16271.1"/>
    </source>
</evidence>
<dbReference type="Proteomes" id="UP000179807">
    <property type="component" value="Unassembled WGS sequence"/>
</dbReference>
<evidence type="ECO:0000313" key="3">
    <source>
        <dbReference type="Proteomes" id="UP000179807"/>
    </source>
</evidence>
<name>A0A1J4KYF8_9EUKA</name>
<organism evidence="2 3">
    <name type="scientific">Tritrichomonas foetus</name>
    <dbReference type="NCBI Taxonomy" id="1144522"/>
    <lineage>
        <taxon>Eukaryota</taxon>
        <taxon>Metamonada</taxon>
        <taxon>Parabasalia</taxon>
        <taxon>Tritrichomonadida</taxon>
        <taxon>Tritrichomonadidae</taxon>
        <taxon>Tritrichomonas</taxon>
    </lineage>
</organism>
<keyword evidence="3" id="KW-1185">Reference proteome</keyword>
<dbReference type="AlphaFoldDB" id="A0A1J4KYF8"/>
<reference evidence="2" key="1">
    <citation type="submission" date="2016-10" db="EMBL/GenBank/DDBJ databases">
        <authorList>
            <person name="Benchimol M."/>
            <person name="Almeida L.G."/>
            <person name="Vasconcelos A.T."/>
            <person name="Perreira-Neves A."/>
            <person name="Rosa I.A."/>
            <person name="Tasca T."/>
            <person name="Bogo M.R."/>
            <person name="de Souza W."/>
        </authorList>
    </citation>
    <scope>NUCLEOTIDE SEQUENCE [LARGE SCALE GENOMIC DNA]</scope>
    <source>
        <strain evidence="2">K</strain>
    </source>
</reference>
<evidence type="ECO:0000256" key="1">
    <source>
        <dbReference type="SAM" id="MobiDB-lite"/>
    </source>
</evidence>
<dbReference type="InterPro" id="IPR016024">
    <property type="entry name" value="ARM-type_fold"/>
</dbReference>
<gene>
    <name evidence="2" type="ORF">TRFO_13276</name>
</gene>
<dbReference type="SUPFAM" id="SSF48371">
    <property type="entry name" value="ARM repeat"/>
    <property type="match status" value="1"/>
</dbReference>
<sequence>MDYKSATHGTHKSIDIHEKIMEYPIYNMALDEDEEKYNKQRYLNFFSNESELLLQSIGYFVGRYKDITSITEPSPSIIFPYQFLERLLSLMNNYLPDKDHSIKILSTRLVRKILNLKSRMVDDLNKAGLTSWIENNFPRNDSVRICYKFLRHNRDLQIFLLQKSPSVLEQISDFDLKTQMNLYTSLIYKIHENLPKYYVYFLNKPISVFHLYSNEHQVKTRISILNAFYTFNEASLQNMILTIELNYLLMLRDQILPESPKNQNPEEKEVEEEENNHNRNHTINQPSNSQRNISDNNCCCRSAPCIHNQNRHITNNMKNENPFFAVQIKKYIPMDQLTQIELIIILRILILFCADPPNTSDYLIENNFVPWIINLYHSNQKLQGKRTLSVFLEFLGDLAFYSPLFFDIPHILVFIYEVLQDFDNFRANDKVTAIRLVFIILNNCPNFFFGKLLNDLFYNMLFLNINLTDNEDRLFVLHAVLRVFNECPPDHLQSLCENSLQNEDLCIYLEESQSECEECGKVVELILQRIHQFDEEC</sequence>
<dbReference type="EMBL" id="MLAK01000123">
    <property type="protein sequence ID" value="OHT16271.1"/>
    <property type="molecule type" value="Genomic_DNA"/>
</dbReference>
<proteinExistence type="predicted"/>
<dbReference type="RefSeq" id="XP_068369407.1">
    <property type="nucleotide sequence ID" value="XM_068497143.1"/>
</dbReference>
<comment type="caution">
    <text evidence="2">The sequence shown here is derived from an EMBL/GenBank/DDBJ whole genome shotgun (WGS) entry which is preliminary data.</text>
</comment>
<accession>A0A1J4KYF8</accession>
<dbReference type="VEuPathDB" id="TrichDB:TRFO_13276"/>
<dbReference type="GeneID" id="94831847"/>